<sequence>MDAVSGDAALFLGEKSRLKKPFIPLITREKPASGSDVEETSAVGSLTVFSPARVEAFAPKGLSESSSRDTETPCIRLDGHGREFS</sequence>
<accession>A0A9W6L7T0</accession>
<proteinExistence type="predicted"/>
<comment type="caution">
    <text evidence="2">The sequence shown here is derived from an EMBL/GenBank/DDBJ whole genome shotgun (WGS) entry which is preliminary data.</text>
</comment>
<organism evidence="2 3">
    <name type="scientific">Desulforhabdus amnigena</name>
    <dbReference type="NCBI Taxonomy" id="40218"/>
    <lineage>
        <taxon>Bacteria</taxon>
        <taxon>Pseudomonadati</taxon>
        <taxon>Thermodesulfobacteriota</taxon>
        <taxon>Syntrophobacteria</taxon>
        <taxon>Syntrophobacterales</taxon>
        <taxon>Syntrophobacteraceae</taxon>
        <taxon>Desulforhabdus</taxon>
    </lineage>
</organism>
<dbReference type="Proteomes" id="UP001144372">
    <property type="component" value="Unassembled WGS sequence"/>
</dbReference>
<evidence type="ECO:0000313" key="3">
    <source>
        <dbReference type="Proteomes" id="UP001144372"/>
    </source>
</evidence>
<dbReference type="EMBL" id="BSDR01000001">
    <property type="protein sequence ID" value="GLI34978.1"/>
    <property type="molecule type" value="Genomic_DNA"/>
</dbReference>
<dbReference type="AlphaFoldDB" id="A0A9W6L7T0"/>
<feature type="region of interest" description="Disordered" evidence="1">
    <location>
        <begin position="60"/>
        <end position="85"/>
    </location>
</feature>
<reference evidence="2" key="1">
    <citation type="submission" date="2022-12" db="EMBL/GenBank/DDBJ databases">
        <title>Reference genome sequencing for broad-spectrum identification of bacterial and archaeal isolates by mass spectrometry.</title>
        <authorList>
            <person name="Sekiguchi Y."/>
            <person name="Tourlousse D.M."/>
        </authorList>
    </citation>
    <scope>NUCLEOTIDE SEQUENCE</scope>
    <source>
        <strain evidence="2">ASRB1</strain>
    </source>
</reference>
<protein>
    <submittedName>
        <fullName evidence="2">Uncharacterized protein</fullName>
    </submittedName>
</protein>
<name>A0A9W6L7T0_9BACT</name>
<keyword evidence="3" id="KW-1185">Reference proteome</keyword>
<evidence type="ECO:0000313" key="2">
    <source>
        <dbReference type="EMBL" id="GLI34978.1"/>
    </source>
</evidence>
<feature type="compositionally biased region" description="Basic and acidic residues" evidence="1">
    <location>
        <begin position="66"/>
        <end position="85"/>
    </location>
</feature>
<evidence type="ECO:0000256" key="1">
    <source>
        <dbReference type="SAM" id="MobiDB-lite"/>
    </source>
</evidence>
<gene>
    <name evidence="2" type="ORF">DAMNIGENAA_24110</name>
</gene>